<proteinExistence type="predicted"/>
<evidence type="ECO:0000313" key="2">
    <source>
        <dbReference type="Proteomes" id="UP001165064"/>
    </source>
</evidence>
<keyword evidence="2" id="KW-1185">Reference proteome</keyword>
<organism evidence="1 2">
    <name type="scientific">Ambrosiozyma monospora</name>
    <name type="common">Yeast</name>
    <name type="synonym">Endomycopsis monosporus</name>
    <dbReference type="NCBI Taxonomy" id="43982"/>
    <lineage>
        <taxon>Eukaryota</taxon>
        <taxon>Fungi</taxon>
        <taxon>Dikarya</taxon>
        <taxon>Ascomycota</taxon>
        <taxon>Saccharomycotina</taxon>
        <taxon>Pichiomycetes</taxon>
        <taxon>Pichiales</taxon>
        <taxon>Pichiaceae</taxon>
        <taxon>Ambrosiozyma</taxon>
    </lineage>
</organism>
<dbReference type="EMBL" id="BSXS01004476">
    <property type="protein sequence ID" value="GME83054.1"/>
    <property type="molecule type" value="Genomic_DNA"/>
</dbReference>
<sequence>MMLIWTPQRSTEVAGLYAHIISKYRVSLLLSDYLSLKQVAYNYQSFPQLTRTFNKKVKINLSCVKWCLINTVTVDCEFNEMLSDRWFRPLGNNNGRKIVTPILCLNEHGGSIISMRDWIGNEEHLGCVFHKSVTDSNANDGEIDDFFNEEENESDPNDANNRLSEVLIDKASLATNSVKVVSDTPPASSKTVDSEDSNKYIRVGAFGYPLPDATLAIVNPETKFLSGVLEVGEIWVDSHCISGGFWGLPDDTQAIFQAECSDYEGILNLKFVRTGLLGFTYNGKIFVLGLYEDRISRQVTWYDQYQLNEGKITETIADITKYRDYRYYYSSHLVKTLARNIPEVVDGSFFNIKINKEYVPVAVLESPTAKSLVMAGGNNPGMTLSVNKKFDEPTLNLIASKSFQLLEQVHNLRPYCMLITPPNVLPRTLRSGRYEISNMLTKKKFSEGKLISSFVKFNFPNSISAIAHGDDIEGGVFSAYSSHMRSETLNYAELQYSGLDFREECKDDKGNLNLSEFKSIIEIMKKRAVSQSEEQALAMIESNGSKEFEEW</sequence>
<name>A0ACB5T802_AMBMO</name>
<reference evidence="1" key="1">
    <citation type="submission" date="2023-04" db="EMBL/GenBank/DDBJ databases">
        <title>Ambrosiozyma monospora NBRC 10751.</title>
        <authorList>
            <person name="Ichikawa N."/>
            <person name="Sato H."/>
            <person name="Tonouchi N."/>
        </authorList>
    </citation>
    <scope>NUCLEOTIDE SEQUENCE</scope>
    <source>
        <strain evidence="1">NBRC 10751</strain>
    </source>
</reference>
<evidence type="ECO:0000313" key="1">
    <source>
        <dbReference type="EMBL" id="GME83054.1"/>
    </source>
</evidence>
<accession>A0ACB5T802</accession>
<protein>
    <submittedName>
        <fullName evidence="1">Unnamed protein product</fullName>
    </submittedName>
</protein>
<dbReference type="Proteomes" id="UP001165064">
    <property type="component" value="Unassembled WGS sequence"/>
</dbReference>
<comment type="caution">
    <text evidence="1">The sequence shown here is derived from an EMBL/GenBank/DDBJ whole genome shotgun (WGS) entry which is preliminary data.</text>
</comment>
<gene>
    <name evidence="1" type="ORF">Amon02_000591700</name>
</gene>